<name>A0A183HPF4_9BILA</name>
<dbReference type="Proteomes" id="UP000267606">
    <property type="component" value="Unassembled WGS sequence"/>
</dbReference>
<accession>A0A183HPF4</accession>
<dbReference type="WBParaSite" id="OFLC_0000936501-mRNA-1">
    <property type="protein sequence ID" value="OFLC_0000936501-mRNA-1"/>
    <property type="gene ID" value="OFLC_0000936501"/>
</dbReference>
<keyword evidence="2" id="KW-1185">Reference proteome</keyword>
<dbReference type="AlphaFoldDB" id="A0A183HPF4"/>
<organism evidence="3">
    <name type="scientific">Onchocerca flexuosa</name>
    <dbReference type="NCBI Taxonomy" id="387005"/>
    <lineage>
        <taxon>Eukaryota</taxon>
        <taxon>Metazoa</taxon>
        <taxon>Ecdysozoa</taxon>
        <taxon>Nematoda</taxon>
        <taxon>Chromadorea</taxon>
        <taxon>Rhabditida</taxon>
        <taxon>Spirurina</taxon>
        <taxon>Spiruromorpha</taxon>
        <taxon>Filarioidea</taxon>
        <taxon>Onchocercidae</taxon>
        <taxon>Onchocerca</taxon>
    </lineage>
</organism>
<sequence length="128" mass="15210">MTRREQKRATKQLNKIAQILSEDEKLELERAQNDVLKESVRFQELETERWLETLRESRSVLRERFPYVYDASIESEHTFITVDGLKRCLPINSTHTIRETYEEVYVPAGDRSQIKGVHQINIENFDEV</sequence>
<reference evidence="3" key="1">
    <citation type="submission" date="2016-06" db="UniProtKB">
        <authorList>
            <consortium name="WormBaseParasite"/>
        </authorList>
    </citation>
    <scope>IDENTIFICATION</scope>
</reference>
<dbReference type="STRING" id="387005.A0A183HPF4"/>
<reference evidence="1 2" key="2">
    <citation type="submission" date="2018-11" db="EMBL/GenBank/DDBJ databases">
        <authorList>
            <consortium name="Pathogen Informatics"/>
        </authorList>
    </citation>
    <scope>NUCLEOTIDE SEQUENCE [LARGE SCALE GENOMIC DNA]</scope>
</reference>
<gene>
    <name evidence="1" type="ORF">OFLC_LOCUS9366</name>
</gene>
<evidence type="ECO:0000313" key="2">
    <source>
        <dbReference type="Proteomes" id="UP000267606"/>
    </source>
</evidence>
<proteinExistence type="predicted"/>
<dbReference type="EMBL" id="UZAJ01011410">
    <property type="protein sequence ID" value="VDO60074.1"/>
    <property type="molecule type" value="Genomic_DNA"/>
</dbReference>
<protein>
    <submittedName>
        <fullName evidence="3">Transcription elongation factor GreA</fullName>
    </submittedName>
</protein>
<evidence type="ECO:0000313" key="3">
    <source>
        <dbReference type="WBParaSite" id="OFLC_0000936501-mRNA-1"/>
    </source>
</evidence>
<evidence type="ECO:0000313" key="1">
    <source>
        <dbReference type="EMBL" id="VDO60074.1"/>
    </source>
</evidence>